<evidence type="ECO:0000256" key="6">
    <source>
        <dbReference type="PROSITE-ProRule" id="PRU00782"/>
    </source>
</evidence>
<dbReference type="CDD" id="cd01386">
    <property type="entry name" value="MYSc_Myo18"/>
    <property type="match status" value="1"/>
</dbReference>
<dbReference type="Pfam" id="PF00595">
    <property type="entry name" value="PDZ"/>
    <property type="match status" value="1"/>
</dbReference>
<dbReference type="PROSITE" id="PS51456">
    <property type="entry name" value="MYOSIN_MOTOR"/>
    <property type="match status" value="1"/>
</dbReference>
<dbReference type="Pfam" id="PF00063">
    <property type="entry name" value="Myosin_head"/>
    <property type="match status" value="1"/>
</dbReference>
<feature type="region of interest" description="Disordered" evidence="8">
    <location>
        <begin position="2210"/>
        <end position="2233"/>
    </location>
</feature>
<feature type="domain" description="PDZ" evidence="9">
    <location>
        <begin position="347"/>
        <end position="437"/>
    </location>
</feature>
<name>A0A6I8VC21_DROPS</name>
<feature type="compositionally biased region" description="Polar residues" evidence="8">
    <location>
        <begin position="2212"/>
        <end position="2233"/>
    </location>
</feature>
<dbReference type="Proteomes" id="UP000001819">
    <property type="component" value="Chromosome 2"/>
</dbReference>
<dbReference type="RefSeq" id="XP_003736851.3">
    <property type="nucleotide sequence ID" value="XM_003736803.3"/>
</dbReference>
<evidence type="ECO:0000256" key="2">
    <source>
        <dbReference type="ARBA" id="ARBA00022840"/>
    </source>
</evidence>
<dbReference type="Gene3D" id="1.20.120.720">
    <property type="entry name" value="Myosin VI head, motor domain, U50 subdomain"/>
    <property type="match status" value="1"/>
</dbReference>
<dbReference type="PROSITE" id="PS50096">
    <property type="entry name" value="IQ"/>
    <property type="match status" value="1"/>
</dbReference>
<evidence type="ECO:0000256" key="7">
    <source>
        <dbReference type="SAM" id="Coils"/>
    </source>
</evidence>
<reference evidence="13" key="2">
    <citation type="submission" date="2025-04" db="UniProtKB">
        <authorList>
            <consortium name="RefSeq"/>
        </authorList>
    </citation>
    <scope>IDENTIFICATION</scope>
    <source>
        <strain evidence="13">MV-25-SWS-2005</strain>
        <tissue evidence="13">Whole body</tissue>
    </source>
</reference>
<protein>
    <submittedName>
        <fullName evidence="12 13">Unconventional myosin-XVIIIa isoform X1</fullName>
    </submittedName>
</protein>
<organism evidence="11 13">
    <name type="scientific">Drosophila pseudoobscura pseudoobscura</name>
    <name type="common">Fruit fly</name>
    <dbReference type="NCBI Taxonomy" id="46245"/>
    <lineage>
        <taxon>Eukaryota</taxon>
        <taxon>Metazoa</taxon>
        <taxon>Ecdysozoa</taxon>
        <taxon>Arthropoda</taxon>
        <taxon>Hexapoda</taxon>
        <taxon>Insecta</taxon>
        <taxon>Pterygota</taxon>
        <taxon>Neoptera</taxon>
        <taxon>Endopterygota</taxon>
        <taxon>Diptera</taxon>
        <taxon>Brachycera</taxon>
        <taxon>Muscomorpha</taxon>
        <taxon>Ephydroidea</taxon>
        <taxon>Drosophilidae</taxon>
        <taxon>Drosophila</taxon>
        <taxon>Sophophora</taxon>
    </lineage>
</organism>
<sequence length="2233" mass="249046">MFNFMKKSAGDEEKERRKREKKLRKEAKGIGGGTNGGGIGIGGVTGSMSTDELLRLDEVRRSLKIRGRRKEKEKLPSGITADYSADFFAALNADAVANRSATAAAPGTAGGSEQDRGNEEIVASVMTHIESRSSNGAGVSVNYSEVTHSLLAGGLKNRFLPPVPPKPPKRGILKGSRSNMTNVHEELTFPAGGGSGGGGVTTGGGTPEMLMRNTIQNELLYEGAARGAAGSIGSNSSQHGTSFTSVESLRSDGDQPHQQRAMTLPANARYGAPPQVPQLHVLTSPSPSADSLTDTTNSSFATPPFSLSPIGESQGIDRWARVHAFEDVLLPLPPVQLVHLPPPRQLVIRRQKSPRQDFGFSLRKAICLDRTESLTSPIFRPVIFAEPGAGGGATGLLPGDRLIKVNGTPVGDLSREIIIEMIRNSGDAVTVEVQPVAELVELSKRCMAPITATVEEIDHSITNGNCNTLRRSASKRFKRQSRHENSNGGGEAGGTSPTAVGGGELDATDRTDAVATVQAEREPERLWLVHRGGFTAAIRLPQPTTVGGGHEEPHKLLVRLLHNGEQLTVDEDDVEKQNNPALDLCEDICELKYLNEASVLHCLRQRYASNLIHTKAGPTLLVVNPMAPLSLYSEKVVSMFRGCKTEDMPPHVYSLAQTAYRSLVETRRDQSLIFMGRSGSGKSTSFKHALNYLALAAGAYNNFINAEKVNALCTILEAFGNTRTCLNSNATRMTQLLSLDFDQTGQIASASLQVLLPERQRAGRRLAHEHSFHIMTRLLAGAAGLLQKELHLENITSEDSHPFISLSQKLEDRHRAANDFMRTVQAFESLNIDAKAVRGIWSILAAIYHLGIAGVTKLGTGSTARTQFANPTAARKAAGLLGVNLEDLSSAAFGLTQPNAPNGGLSPSKSPTSDNGHEWAWECLEALVIGLYSEALAAVVALINRQICTSAHTIASIMLIDTPGFQNPASCGQQLGATLADLRHNYLQERLQMLFHHTTLVAPRDRYAQELVEIEADQASECHPGPLISLIDKAPQNHVVRSSQRDLREHDRRGMLWLLDEEAIYPNSNDDTFLERLFSHYGDREHHSLLRKCAGPRQFVLHHLQGTNPVLYAVDGWVRNSREHPGIRNAVSLLQDSSREEINRLYIGSLTRGSGAMVFCGSFAGLEGTQSLRRVSSIRRSFTTAGVKRNSIMLQVKFTVDGIIDTLRRTGTHFVHCYLLQHNAGKQAKYTANGSPHSAAGQTASEEEMVNVPLLRSQLRGSQVLEAARLHRLGFPESVPLLEFVRRFGLLAGELANNKDVSVEQILAINELDVASYRIGPSQILFRSGVLSELEAKRDVLLSDRIIQLQAFCRGYLARKKMSQRRVQELAVRCIQRNVKAFLAVRDWPWWRLLVRVTPLLNVHRTEEQLKTANEELLMLRAKLEKIECDRSEVKAENQKLEAKLSELTVDLAEERSTAHIATERLEAETGERLKLEKELGEQAGKVKNLQETTEKLEMELICAKSDLNGISEDEEGDNEEGSGGVYKLKYERVARELEFTKRRLQTQHEHDLEQLVGLKKQLEKKLSDAYEEVEEQRQVVGQWKRKAQKMTNEMNDLRMLLEEQNARNNLLEKKQRKFDAECQSLQDASRQERQAKERYGREKDVLQAEKFTLEQTLADTRLDLDLKEEKLASLQRELEEMTFGGSTEEEFAQLRRSKNETERRAKEQEEELDEMAGQIQLLEQAKLRLEMTLETMRKEARRESQQRDEELEEVRGNGYKKIKALECQLETEHEERTLLLREKHELERRLSSMEDRDRVDRDAEEALNQKLRRDLRKYKALLKDAQTQLERLKADTPGKTLIRQLRNQLEDAESARSLAMKARQTAEAELTEVQAMFEESHRARNDAEERANVAHRDRAELQAQIEENEEELSELMKKYSATVKQLNSEQINVSEAEFKLNEMEAERNNLKEQVGELQHRLDNVENLGDPSMAMMSKRLELRTKELESRLELEQATRARLEVQVNRHKEALEKLQNEVTQSKMREMQAQEMLKKSQKSLRDMREEYHTVSSREQESLTRRKDLEKKMEQMESEGAALKNDLRLALQRIADLQQAMEEEGEEELSESDESISSVGSISDLEDRLRPVHVKRSSQQSLNGGSLVGPSHTRTLVCEKDDNSPRITVTSPSSPHIHKMALAAKAIPATKPDTKLAEATATATTAAAATTIWRPKATSTPTTMTLRPVDVQQNGQKP</sequence>
<dbReference type="Pfam" id="PF00612">
    <property type="entry name" value="IQ"/>
    <property type="match status" value="1"/>
</dbReference>
<dbReference type="InterPro" id="IPR027417">
    <property type="entry name" value="P-loop_NTPase"/>
</dbReference>
<dbReference type="InterPro" id="IPR001609">
    <property type="entry name" value="Myosin_head_motor_dom-like"/>
</dbReference>
<dbReference type="GO" id="GO:0032982">
    <property type="term" value="C:myosin filament"/>
    <property type="evidence" value="ECO:0007669"/>
    <property type="project" value="TreeGrafter"/>
</dbReference>
<keyword evidence="1 6" id="KW-0547">Nucleotide-binding</keyword>
<dbReference type="Gene3D" id="6.20.240.20">
    <property type="match status" value="1"/>
</dbReference>
<evidence type="ECO:0000256" key="4">
    <source>
        <dbReference type="ARBA" id="ARBA00023123"/>
    </source>
</evidence>
<dbReference type="InterPro" id="IPR036034">
    <property type="entry name" value="PDZ_sf"/>
</dbReference>
<feature type="region of interest" description="Disordered" evidence="8">
    <location>
        <begin position="2033"/>
        <end position="2061"/>
    </location>
</feature>
<feature type="region of interest" description="Disordered" evidence="8">
    <location>
        <begin position="229"/>
        <end position="258"/>
    </location>
</feature>
<dbReference type="FunFam" id="3.40.850.10:FF:000020">
    <property type="entry name" value="unconventional myosin-XVIIIa isoform X1"/>
    <property type="match status" value="1"/>
</dbReference>
<evidence type="ECO:0000256" key="5">
    <source>
        <dbReference type="ARBA" id="ARBA00023175"/>
    </source>
</evidence>
<feature type="region of interest" description="Disordered" evidence="8">
    <location>
        <begin position="471"/>
        <end position="506"/>
    </location>
</feature>
<feature type="coiled-coil region" evidence="7">
    <location>
        <begin position="1546"/>
        <end position="1622"/>
    </location>
</feature>
<dbReference type="Gene3D" id="3.40.850.10">
    <property type="entry name" value="Kinesin motor domain"/>
    <property type="match status" value="1"/>
</dbReference>
<feature type="compositionally biased region" description="Acidic residues" evidence="8">
    <location>
        <begin position="2096"/>
        <end position="2109"/>
    </location>
</feature>
<accession>A0A6I8VC21</accession>
<comment type="similarity">
    <text evidence="6">Belongs to the TRAFAC class myosin-kinesin ATPase superfamily. Myosin family.</text>
</comment>
<dbReference type="SMART" id="SM00242">
    <property type="entry name" value="MYSc"/>
    <property type="match status" value="1"/>
</dbReference>
<proteinExistence type="inferred from homology"/>
<dbReference type="Gene3D" id="4.10.270.10">
    <property type="entry name" value="Myosin, subunit A"/>
    <property type="match status" value="1"/>
</dbReference>
<dbReference type="PANTHER" id="PTHR45615">
    <property type="entry name" value="MYOSIN HEAVY CHAIN, NON-MUSCLE"/>
    <property type="match status" value="1"/>
</dbReference>
<dbReference type="InterPro" id="IPR002928">
    <property type="entry name" value="Myosin_tail"/>
</dbReference>
<evidence type="ECO:0000256" key="1">
    <source>
        <dbReference type="ARBA" id="ARBA00022741"/>
    </source>
</evidence>
<dbReference type="SUPFAM" id="SSF52540">
    <property type="entry name" value="P-loop containing nucleoside triphosphate hydrolases"/>
    <property type="match status" value="1"/>
</dbReference>
<dbReference type="Pfam" id="PF01576">
    <property type="entry name" value="Myosin_tail_1"/>
    <property type="match status" value="1"/>
</dbReference>
<comment type="caution">
    <text evidence="6">Lacks conserved residue(s) required for the propagation of feature annotation.</text>
</comment>
<dbReference type="SMART" id="SM00228">
    <property type="entry name" value="PDZ"/>
    <property type="match status" value="1"/>
</dbReference>
<reference evidence="11" key="1">
    <citation type="submission" date="2024-06" db="UniProtKB">
        <authorList>
            <consortium name="RefSeq"/>
        </authorList>
    </citation>
    <scope>NUCLEOTIDE SEQUENCE [LARGE SCALE GENOMIC DNA]</scope>
    <source>
        <strain evidence="12">MV-25-SWS-2005</strain>
        <strain evidence="11">MV2-25</strain>
        <tissue evidence="12">Whole body</tissue>
    </source>
</reference>
<feature type="region of interest" description="Disordered" evidence="8">
    <location>
        <begin position="2095"/>
        <end position="2160"/>
    </location>
</feature>
<evidence type="ECO:0000256" key="3">
    <source>
        <dbReference type="ARBA" id="ARBA00023054"/>
    </source>
</evidence>
<dbReference type="GO" id="GO:0003774">
    <property type="term" value="F:cytoskeletal motor activity"/>
    <property type="evidence" value="ECO:0007669"/>
    <property type="project" value="UniProtKB-UniRule"/>
</dbReference>
<keyword evidence="3 7" id="KW-0175">Coiled coil</keyword>
<keyword evidence="5 6" id="KW-0505">Motor protein</keyword>
<dbReference type="Gene3D" id="2.30.42.10">
    <property type="match status" value="1"/>
</dbReference>
<evidence type="ECO:0000313" key="11">
    <source>
        <dbReference type="Proteomes" id="UP000001819"/>
    </source>
</evidence>
<dbReference type="ExpressionAtlas" id="A0A6I8VC21">
    <property type="expression patterns" value="baseline"/>
</dbReference>
<dbReference type="FunFam" id="4.10.270.10:FF:000004">
    <property type="entry name" value="unconventional myosin-XVIIIa isoform X1"/>
    <property type="match status" value="1"/>
</dbReference>
<keyword evidence="6" id="KW-0009">Actin-binding</keyword>
<keyword evidence="2 6" id="KW-0067">ATP-binding</keyword>
<feature type="compositionally biased region" description="Basic residues" evidence="8">
    <location>
        <begin position="472"/>
        <end position="481"/>
    </location>
</feature>
<dbReference type="GO" id="GO:0031032">
    <property type="term" value="P:actomyosin structure organization"/>
    <property type="evidence" value="ECO:0007669"/>
    <property type="project" value="TreeGrafter"/>
</dbReference>
<dbReference type="RefSeq" id="XP_015038160.2">
    <property type="nucleotide sequence ID" value="XM_015182674.2"/>
</dbReference>
<dbReference type="GO" id="GO:0051015">
    <property type="term" value="F:actin filament binding"/>
    <property type="evidence" value="ECO:0007669"/>
    <property type="project" value="TreeGrafter"/>
</dbReference>
<dbReference type="GO" id="GO:0016460">
    <property type="term" value="C:myosin II complex"/>
    <property type="evidence" value="ECO:0007669"/>
    <property type="project" value="TreeGrafter"/>
</dbReference>
<feature type="compositionally biased region" description="Basic and acidic residues" evidence="8">
    <location>
        <begin position="1698"/>
        <end position="1708"/>
    </location>
</feature>
<dbReference type="GO" id="GO:0030017">
    <property type="term" value="C:sarcomere"/>
    <property type="evidence" value="ECO:0007669"/>
    <property type="project" value="UniProtKB-ARBA"/>
</dbReference>
<feature type="compositionally biased region" description="Polar residues" evidence="8">
    <location>
        <begin position="238"/>
        <end position="248"/>
    </location>
</feature>
<keyword evidence="4 6" id="KW-0518">Myosin</keyword>
<dbReference type="PROSITE" id="PS50106">
    <property type="entry name" value="PDZ"/>
    <property type="match status" value="1"/>
</dbReference>
<dbReference type="InterPro" id="IPR000048">
    <property type="entry name" value="IQ_motif_EF-hand-BS"/>
</dbReference>
<evidence type="ECO:0000313" key="12">
    <source>
        <dbReference type="RefSeq" id="XP_003736851.3"/>
    </source>
</evidence>
<keyword evidence="11" id="KW-1185">Reference proteome</keyword>
<feature type="domain" description="Myosin motor" evidence="10">
    <location>
        <begin position="583"/>
        <end position="1339"/>
    </location>
</feature>
<feature type="binding site" evidence="6">
    <location>
        <begin position="676"/>
        <end position="683"/>
    </location>
    <ligand>
        <name>ATP</name>
        <dbReference type="ChEBI" id="CHEBI:30616"/>
    </ligand>
</feature>
<gene>
    <name evidence="12 13" type="primary">Mhcl</name>
</gene>
<feature type="region of interest" description="Disordered" evidence="8">
    <location>
        <begin position="1685"/>
        <end position="1715"/>
    </location>
</feature>
<dbReference type="InterPro" id="IPR036064">
    <property type="entry name" value="MYSc_Myo18"/>
</dbReference>
<evidence type="ECO:0000259" key="10">
    <source>
        <dbReference type="PROSITE" id="PS51456"/>
    </source>
</evidence>
<dbReference type="SMART" id="SM00015">
    <property type="entry name" value="IQ"/>
    <property type="match status" value="2"/>
</dbReference>
<dbReference type="Gene3D" id="1.20.58.530">
    <property type="match status" value="1"/>
</dbReference>
<dbReference type="Gene3D" id="1.10.10.820">
    <property type="match status" value="1"/>
</dbReference>
<dbReference type="PRINTS" id="PR00193">
    <property type="entry name" value="MYOSINHEAVY"/>
</dbReference>
<dbReference type="FunFam" id="2.30.42.10:FF:000059">
    <property type="entry name" value="unconventional myosin-XVIIIa isoform X1"/>
    <property type="match status" value="1"/>
</dbReference>
<feature type="coiled-coil region" evidence="7">
    <location>
        <begin position="1403"/>
        <end position="1507"/>
    </location>
</feature>
<feature type="compositionally biased region" description="Basic residues" evidence="8">
    <location>
        <begin position="16"/>
        <end position="25"/>
    </location>
</feature>
<dbReference type="GO" id="GO:0005524">
    <property type="term" value="F:ATP binding"/>
    <property type="evidence" value="ECO:0007669"/>
    <property type="project" value="UniProtKB-UniRule"/>
</dbReference>
<dbReference type="PANTHER" id="PTHR45615:SF36">
    <property type="entry name" value="MYOSIN HEAVY CHAIN-LIKE, ISOFORM B-RELATED"/>
    <property type="match status" value="1"/>
</dbReference>
<evidence type="ECO:0000259" key="9">
    <source>
        <dbReference type="PROSITE" id="PS50106"/>
    </source>
</evidence>
<feature type="region of interest" description="Disordered" evidence="8">
    <location>
        <begin position="1"/>
        <end position="44"/>
    </location>
</feature>
<feature type="compositionally biased region" description="Gly residues" evidence="8">
    <location>
        <begin position="29"/>
        <end position="44"/>
    </location>
</feature>
<dbReference type="KEGG" id="dpo:4802883"/>
<dbReference type="FunFam" id="1.20.120.720:FF:000018">
    <property type="entry name" value="unconventional myosin-XVIIIa isoform X1"/>
    <property type="match status" value="1"/>
</dbReference>
<dbReference type="SUPFAM" id="SSF50156">
    <property type="entry name" value="PDZ domain-like"/>
    <property type="match status" value="1"/>
</dbReference>
<evidence type="ECO:0000256" key="8">
    <source>
        <dbReference type="SAM" id="MobiDB-lite"/>
    </source>
</evidence>
<dbReference type="InterPro" id="IPR036961">
    <property type="entry name" value="Kinesin_motor_dom_sf"/>
</dbReference>
<dbReference type="CDD" id="cd06747">
    <property type="entry name" value="PDZ_MYO18-like"/>
    <property type="match status" value="1"/>
</dbReference>
<dbReference type="InterPro" id="IPR001478">
    <property type="entry name" value="PDZ"/>
</dbReference>
<evidence type="ECO:0000313" key="13">
    <source>
        <dbReference type="RefSeq" id="XP_015038160.2"/>
    </source>
</evidence>